<evidence type="ECO:0000256" key="1">
    <source>
        <dbReference type="SAM" id="MobiDB-lite"/>
    </source>
</evidence>
<evidence type="ECO:0000313" key="3">
    <source>
        <dbReference type="Proteomes" id="UP000053237"/>
    </source>
</evidence>
<name>A0A024GQW5_9STRA</name>
<organism evidence="2 3">
    <name type="scientific">Albugo candida</name>
    <dbReference type="NCBI Taxonomy" id="65357"/>
    <lineage>
        <taxon>Eukaryota</taxon>
        <taxon>Sar</taxon>
        <taxon>Stramenopiles</taxon>
        <taxon>Oomycota</taxon>
        <taxon>Peronosporomycetes</taxon>
        <taxon>Albuginales</taxon>
        <taxon>Albuginaceae</taxon>
        <taxon>Albugo</taxon>
    </lineage>
</organism>
<accession>A0A024GQW5</accession>
<dbReference type="Proteomes" id="UP000053237">
    <property type="component" value="Unassembled WGS sequence"/>
</dbReference>
<sequence length="473" mass="53979">MSASIASISDVSPAAKKSNLRSIPPHTPSSSSHTAPSPCSTSLTLWQNRMEREYQKCRAIDGLFPGISLRQLEFRKDEGICIGVFDCFIPFQNGSSALDLIPLIRLLISTPSTRKGTNERAYPYTAPIVYVNHGILHISKDMLRDRDIPSEIRKLSHRESDCGKRLMLPLLEHWTPSYTIPSLLSEFAAFVQKSDPQPSIQTTAKSSSDHDQRKSSSQMQQDSKRICIRKRDVRGQIHYCYEMDPQAKLVAASLVIQGKKIVLLDTDASEKQNGNSDYTSHNTKDVFYVRDIIHLKDVTRFTPQRGKALTIFFKQQQRCRIFLLDNTESIIQRIKETINHSDSRLNANDRLGNNLAQLLPFLSSEQSERAKEISNKFISKIGNYATSFTKFLKGEDPFQIIDEALYELAVRQRKFLQRPLADQLQTITKRYWALMHQFSAANDGEVEKILGEFIRFLEVPTVRRILLDRSKVQ</sequence>
<gene>
    <name evidence="2" type="ORF">BN9_099520</name>
</gene>
<dbReference type="InParanoid" id="A0A024GQW5"/>
<proteinExistence type="predicted"/>
<keyword evidence="3" id="KW-1185">Reference proteome</keyword>
<feature type="compositionally biased region" description="Low complexity" evidence="1">
    <location>
        <begin position="22"/>
        <end position="38"/>
    </location>
</feature>
<dbReference type="EMBL" id="CAIX01000246">
    <property type="protein sequence ID" value="CCI48753.1"/>
    <property type="molecule type" value="Genomic_DNA"/>
</dbReference>
<evidence type="ECO:0000313" key="2">
    <source>
        <dbReference type="EMBL" id="CCI48753.1"/>
    </source>
</evidence>
<comment type="caution">
    <text evidence="2">The sequence shown here is derived from an EMBL/GenBank/DDBJ whole genome shotgun (WGS) entry which is preliminary data.</text>
</comment>
<feature type="region of interest" description="Disordered" evidence="1">
    <location>
        <begin position="16"/>
        <end position="38"/>
    </location>
</feature>
<protein>
    <submittedName>
        <fullName evidence="2">Uncharacterized protein</fullName>
    </submittedName>
</protein>
<dbReference type="AlphaFoldDB" id="A0A024GQW5"/>
<reference evidence="2 3" key="1">
    <citation type="submission" date="2012-05" db="EMBL/GenBank/DDBJ databases">
        <title>Recombination and specialization in a pathogen metapopulation.</title>
        <authorList>
            <person name="Gardiner A."/>
            <person name="Kemen E."/>
            <person name="Schultz-Larsen T."/>
            <person name="MacLean D."/>
            <person name="Van Oosterhout C."/>
            <person name="Jones J.D.G."/>
        </authorList>
    </citation>
    <scope>NUCLEOTIDE SEQUENCE [LARGE SCALE GENOMIC DNA]</scope>
    <source>
        <strain evidence="2 3">Ac Nc2</strain>
    </source>
</reference>
<dbReference type="OrthoDB" id="70901at2759"/>
<feature type="region of interest" description="Disordered" evidence="1">
    <location>
        <begin position="198"/>
        <end position="225"/>
    </location>
</feature>